<protein>
    <submittedName>
        <fullName evidence="1">Uncharacterized protein</fullName>
    </submittedName>
</protein>
<sequence length="128" mass="15269">MKTQDLIDPNFKQKPVVLIKEEAKMQIMANPIYFPILMSLRDGYKTIKEIEEEYNKFIVKDLKKQGIKDRKKIKEMVDKKKRSDKSLYRYIQHLIDADFVVLVGKRIAMEKSMTEKIFARTAKFFFVD</sequence>
<evidence type="ECO:0000313" key="1">
    <source>
        <dbReference type="EMBL" id="GAG95343.1"/>
    </source>
</evidence>
<feature type="non-terminal residue" evidence="1">
    <location>
        <position position="128"/>
    </location>
</feature>
<dbReference type="EMBL" id="BART01026308">
    <property type="protein sequence ID" value="GAG95343.1"/>
    <property type="molecule type" value="Genomic_DNA"/>
</dbReference>
<dbReference type="Gene3D" id="1.10.10.10">
    <property type="entry name" value="Winged helix-like DNA-binding domain superfamily/Winged helix DNA-binding domain"/>
    <property type="match status" value="1"/>
</dbReference>
<reference evidence="1" key="1">
    <citation type="journal article" date="2014" name="Front. Microbiol.">
        <title>High frequency of phylogenetically diverse reductive dehalogenase-homologous genes in deep subseafloor sedimentary metagenomes.</title>
        <authorList>
            <person name="Kawai M."/>
            <person name="Futagami T."/>
            <person name="Toyoda A."/>
            <person name="Takaki Y."/>
            <person name="Nishi S."/>
            <person name="Hori S."/>
            <person name="Arai W."/>
            <person name="Tsubouchi T."/>
            <person name="Morono Y."/>
            <person name="Uchiyama I."/>
            <person name="Ito T."/>
            <person name="Fujiyama A."/>
            <person name="Inagaki F."/>
            <person name="Takami H."/>
        </authorList>
    </citation>
    <scope>NUCLEOTIDE SEQUENCE</scope>
    <source>
        <strain evidence="1">Expedition CK06-06</strain>
    </source>
</reference>
<organism evidence="1">
    <name type="scientific">marine sediment metagenome</name>
    <dbReference type="NCBI Taxonomy" id="412755"/>
    <lineage>
        <taxon>unclassified sequences</taxon>
        <taxon>metagenomes</taxon>
        <taxon>ecological metagenomes</taxon>
    </lineage>
</organism>
<comment type="caution">
    <text evidence="1">The sequence shown here is derived from an EMBL/GenBank/DDBJ whole genome shotgun (WGS) entry which is preliminary data.</text>
</comment>
<proteinExistence type="predicted"/>
<dbReference type="AlphaFoldDB" id="X1CGE8"/>
<dbReference type="InterPro" id="IPR036388">
    <property type="entry name" value="WH-like_DNA-bd_sf"/>
</dbReference>
<accession>X1CGE8</accession>
<gene>
    <name evidence="1" type="ORF">S01H4_46970</name>
</gene>
<name>X1CGE8_9ZZZZ</name>